<evidence type="ECO:0000256" key="1">
    <source>
        <dbReference type="SAM" id="MobiDB-lite"/>
    </source>
</evidence>
<feature type="compositionally biased region" description="Acidic residues" evidence="1">
    <location>
        <begin position="108"/>
        <end position="118"/>
    </location>
</feature>
<feature type="non-terminal residue" evidence="2">
    <location>
        <position position="1"/>
    </location>
</feature>
<proteinExistence type="predicted"/>
<keyword evidence="4" id="KW-1185">Reference proteome</keyword>
<protein>
    <submittedName>
        <fullName evidence="2">Uncharacterized protein</fullName>
    </submittedName>
</protein>
<sequence length="118" mass="13239">PLKNVMESREMALALHRESILKLSDDENEEDDDDTLNNTNTVLTEIIDIKMDNNSINQNNSNDNHLPHSYENQIEPQHSGISSSPCQEDGDSEDEDSDNQEAAHSDAENDEGTNETVR</sequence>
<feature type="compositionally biased region" description="Low complexity" evidence="1">
    <location>
        <begin position="53"/>
        <end position="64"/>
    </location>
</feature>
<dbReference type="Proteomes" id="UP000663873">
    <property type="component" value="Unassembled WGS sequence"/>
</dbReference>
<evidence type="ECO:0000313" key="4">
    <source>
        <dbReference type="Proteomes" id="UP000663873"/>
    </source>
</evidence>
<dbReference type="Proteomes" id="UP000663848">
    <property type="component" value="Unassembled WGS sequence"/>
</dbReference>
<dbReference type="EMBL" id="CAJOBP010045528">
    <property type="protein sequence ID" value="CAF4786619.1"/>
    <property type="molecule type" value="Genomic_DNA"/>
</dbReference>
<evidence type="ECO:0000313" key="3">
    <source>
        <dbReference type="EMBL" id="CAF5016381.1"/>
    </source>
</evidence>
<feature type="compositionally biased region" description="Polar residues" evidence="1">
    <location>
        <begin position="70"/>
        <end position="86"/>
    </location>
</feature>
<evidence type="ECO:0000313" key="2">
    <source>
        <dbReference type="EMBL" id="CAF4786619.1"/>
    </source>
</evidence>
<reference evidence="2" key="1">
    <citation type="submission" date="2021-02" db="EMBL/GenBank/DDBJ databases">
        <authorList>
            <person name="Nowell W R."/>
        </authorList>
    </citation>
    <scope>NUCLEOTIDE SEQUENCE</scope>
</reference>
<name>A0A821NEX5_9BILA</name>
<feature type="compositionally biased region" description="Acidic residues" evidence="1">
    <location>
        <begin position="88"/>
        <end position="99"/>
    </location>
</feature>
<dbReference type="EMBL" id="CAJOBR010037282">
    <property type="protein sequence ID" value="CAF5016381.1"/>
    <property type="molecule type" value="Genomic_DNA"/>
</dbReference>
<gene>
    <name evidence="3" type="ORF">QYT958_LOCUS39549</name>
    <name evidence="2" type="ORF">UJA718_LOCUS40633</name>
</gene>
<dbReference type="AlphaFoldDB" id="A0A821NEX5"/>
<comment type="caution">
    <text evidence="2">The sequence shown here is derived from an EMBL/GenBank/DDBJ whole genome shotgun (WGS) entry which is preliminary data.</text>
</comment>
<organism evidence="2 4">
    <name type="scientific">Rotaria socialis</name>
    <dbReference type="NCBI Taxonomy" id="392032"/>
    <lineage>
        <taxon>Eukaryota</taxon>
        <taxon>Metazoa</taxon>
        <taxon>Spiralia</taxon>
        <taxon>Gnathifera</taxon>
        <taxon>Rotifera</taxon>
        <taxon>Eurotatoria</taxon>
        <taxon>Bdelloidea</taxon>
        <taxon>Philodinida</taxon>
        <taxon>Philodinidae</taxon>
        <taxon>Rotaria</taxon>
    </lineage>
</organism>
<accession>A0A821NEX5</accession>
<feature type="region of interest" description="Disordered" evidence="1">
    <location>
        <begin position="53"/>
        <end position="118"/>
    </location>
</feature>